<dbReference type="EMBL" id="WTKP01000007">
    <property type="protein sequence ID" value="MWJ28782.1"/>
    <property type="molecule type" value="Genomic_DNA"/>
</dbReference>
<protein>
    <recommendedName>
        <fullName evidence="5">Zinc resistance-associated protein</fullName>
    </recommendedName>
</protein>
<feature type="chain" id="PRO_5031029059" description="Zinc resistance-associated protein" evidence="2">
    <location>
        <begin position="29"/>
        <end position="128"/>
    </location>
</feature>
<reference evidence="3 4" key="1">
    <citation type="submission" date="2019-12" db="EMBL/GenBank/DDBJ databases">
        <title>Halomonas rutogse sp. nov. isolated from two lakes on Tibetan Plateau.</title>
        <authorList>
            <person name="Gao P."/>
        </authorList>
    </citation>
    <scope>NUCLEOTIDE SEQUENCE [LARGE SCALE GENOMIC DNA]</scope>
    <source>
        <strain evidence="3 4">ZH2S</strain>
    </source>
</reference>
<dbReference type="RefSeq" id="WP_160419142.1">
    <property type="nucleotide sequence ID" value="NZ_WTKP01000007.1"/>
</dbReference>
<keyword evidence="2" id="KW-0732">Signal</keyword>
<evidence type="ECO:0000313" key="4">
    <source>
        <dbReference type="Proteomes" id="UP000437638"/>
    </source>
</evidence>
<keyword evidence="4" id="KW-1185">Reference proteome</keyword>
<evidence type="ECO:0000313" key="3">
    <source>
        <dbReference type="EMBL" id="MWJ28782.1"/>
    </source>
</evidence>
<evidence type="ECO:0000256" key="2">
    <source>
        <dbReference type="SAM" id="SignalP"/>
    </source>
</evidence>
<name>A0A7X3KS72_9GAMM</name>
<dbReference type="AlphaFoldDB" id="A0A7X3KS72"/>
<accession>A0A7X3KS72</accession>
<feature type="region of interest" description="Disordered" evidence="1">
    <location>
        <begin position="95"/>
        <end position="128"/>
    </location>
</feature>
<evidence type="ECO:0000256" key="1">
    <source>
        <dbReference type="SAM" id="MobiDB-lite"/>
    </source>
</evidence>
<comment type="caution">
    <text evidence="3">The sequence shown here is derived from an EMBL/GenBank/DDBJ whole genome shotgun (WGS) entry which is preliminary data.</text>
</comment>
<feature type="region of interest" description="Disordered" evidence="1">
    <location>
        <begin position="52"/>
        <end position="72"/>
    </location>
</feature>
<sequence length="128" mass="14950">MTAQRISKFLAPALFALAIAPFTLTAQAGQDDDKTERGYGRMQLHEENRQALHERAGLDEETRAELTSTHEEYRAAMRELRDQHRERMDEILDEDEQQALHDAMQEMRAEMREKVRDSHDPRGERNSD</sequence>
<evidence type="ECO:0008006" key="5">
    <source>
        <dbReference type="Google" id="ProtNLM"/>
    </source>
</evidence>
<feature type="compositionally biased region" description="Basic and acidic residues" evidence="1">
    <location>
        <begin position="103"/>
        <end position="128"/>
    </location>
</feature>
<feature type="signal peptide" evidence="2">
    <location>
        <begin position="1"/>
        <end position="28"/>
    </location>
</feature>
<dbReference type="Proteomes" id="UP000437638">
    <property type="component" value="Unassembled WGS sequence"/>
</dbReference>
<organism evidence="3 4">
    <name type="scientific">Vreelandella zhuhanensis</name>
    <dbReference type="NCBI Taxonomy" id="2684210"/>
    <lineage>
        <taxon>Bacteria</taxon>
        <taxon>Pseudomonadati</taxon>
        <taxon>Pseudomonadota</taxon>
        <taxon>Gammaproteobacteria</taxon>
        <taxon>Oceanospirillales</taxon>
        <taxon>Halomonadaceae</taxon>
        <taxon>Vreelandella</taxon>
    </lineage>
</organism>
<gene>
    <name evidence="3" type="ORF">GPM19_11335</name>
</gene>
<proteinExistence type="predicted"/>